<name>A0A840PAT3_9ACTN</name>
<dbReference type="AlphaFoldDB" id="A0A840PAT3"/>
<accession>A0A840PAT3</accession>
<comment type="caution">
    <text evidence="1">The sequence shown here is derived from an EMBL/GenBank/DDBJ whole genome shotgun (WGS) entry which is preliminary data.</text>
</comment>
<sequence>MELAVSLVFAAAVLFGADRLLLWLERRGHITWRRTRHTRPGLAEEPETGLETLLAAASGRAGGRE</sequence>
<evidence type="ECO:0000313" key="2">
    <source>
        <dbReference type="Proteomes" id="UP000578449"/>
    </source>
</evidence>
<dbReference type="EMBL" id="JACHGN010000010">
    <property type="protein sequence ID" value="MBB5135043.1"/>
    <property type="molecule type" value="Genomic_DNA"/>
</dbReference>
<organism evidence="1 2">
    <name type="scientific">Thermocatellispora tengchongensis</name>
    <dbReference type="NCBI Taxonomy" id="1073253"/>
    <lineage>
        <taxon>Bacteria</taxon>
        <taxon>Bacillati</taxon>
        <taxon>Actinomycetota</taxon>
        <taxon>Actinomycetes</taxon>
        <taxon>Streptosporangiales</taxon>
        <taxon>Streptosporangiaceae</taxon>
        <taxon>Thermocatellispora</taxon>
    </lineage>
</organism>
<gene>
    <name evidence="1" type="ORF">HNP84_004779</name>
</gene>
<evidence type="ECO:0000313" key="1">
    <source>
        <dbReference type="EMBL" id="MBB5135043.1"/>
    </source>
</evidence>
<dbReference type="Proteomes" id="UP000578449">
    <property type="component" value="Unassembled WGS sequence"/>
</dbReference>
<proteinExistence type="predicted"/>
<dbReference type="RefSeq" id="WP_185052004.1">
    <property type="nucleotide sequence ID" value="NZ_BAABIX010000042.1"/>
</dbReference>
<keyword evidence="2" id="KW-1185">Reference proteome</keyword>
<reference evidence="1 2" key="1">
    <citation type="submission" date="2020-08" db="EMBL/GenBank/DDBJ databases">
        <title>Genomic Encyclopedia of Type Strains, Phase IV (KMG-IV): sequencing the most valuable type-strain genomes for metagenomic binning, comparative biology and taxonomic classification.</title>
        <authorList>
            <person name="Goeker M."/>
        </authorList>
    </citation>
    <scope>NUCLEOTIDE SEQUENCE [LARGE SCALE GENOMIC DNA]</scope>
    <source>
        <strain evidence="1 2">DSM 45615</strain>
    </source>
</reference>
<protein>
    <submittedName>
        <fullName evidence="1">Uncharacterized protein</fullName>
    </submittedName>
</protein>